<organism evidence="1 2">
    <name type="scientific">Corallococcus sicarius</name>
    <dbReference type="NCBI Taxonomy" id="2316726"/>
    <lineage>
        <taxon>Bacteria</taxon>
        <taxon>Pseudomonadati</taxon>
        <taxon>Myxococcota</taxon>
        <taxon>Myxococcia</taxon>
        <taxon>Myxococcales</taxon>
        <taxon>Cystobacterineae</taxon>
        <taxon>Myxococcaceae</taxon>
        <taxon>Corallococcus</taxon>
    </lineage>
</organism>
<dbReference type="Proteomes" id="UP000273405">
    <property type="component" value="Unassembled WGS sequence"/>
</dbReference>
<protein>
    <submittedName>
        <fullName evidence="1">Adhesin</fullName>
    </submittedName>
</protein>
<reference evidence="2" key="1">
    <citation type="submission" date="2018-09" db="EMBL/GenBank/DDBJ databases">
        <authorList>
            <person name="Livingstone P.G."/>
            <person name="Whitworth D.E."/>
        </authorList>
    </citation>
    <scope>NUCLEOTIDE SEQUENCE [LARGE SCALE GENOMIC DNA]</scope>
    <source>
        <strain evidence="2">CA040B</strain>
    </source>
</reference>
<dbReference type="EMBL" id="RAWG01000276">
    <property type="protein sequence ID" value="RKH36857.1"/>
    <property type="molecule type" value="Genomic_DNA"/>
</dbReference>
<proteinExistence type="predicted"/>
<accession>A0A3A8MX64</accession>
<sequence>MTKPALLKALVAGVVLAGTAVLATPDLLFLGSGGVHYTARGPDTVINDYAQVTKPVAAGTSRIPLLSTRGFSGGDLVLVVQMQGMGSTLEGNDPVLIELSGGPVGVWELARVERVRSGTEEALELAAPLAHAYAEGVTQVIRVPEYEDVVIPRGTGLVAQEWDGSTGGVLAFVARGKVTNDGVIDASGKGFRGGLFAPVGLGVTGCTGLEGFSAGSGFWLGEGVDPLRYGDLDLGWGLPANGGGGGVCRQSGGGGG</sequence>
<dbReference type="AlphaFoldDB" id="A0A3A8MX64"/>
<feature type="non-terminal residue" evidence="1">
    <location>
        <position position="256"/>
    </location>
</feature>
<gene>
    <name evidence="1" type="ORF">D7X12_31715</name>
</gene>
<comment type="caution">
    <text evidence="1">The sequence shown here is derived from an EMBL/GenBank/DDBJ whole genome shotgun (WGS) entry which is preliminary data.</text>
</comment>
<evidence type="ECO:0000313" key="2">
    <source>
        <dbReference type="Proteomes" id="UP000273405"/>
    </source>
</evidence>
<evidence type="ECO:0000313" key="1">
    <source>
        <dbReference type="EMBL" id="RKH36857.1"/>
    </source>
</evidence>
<keyword evidence="2" id="KW-1185">Reference proteome</keyword>
<name>A0A3A8MX64_9BACT</name>